<feature type="domain" description="C2H2-type" evidence="2">
    <location>
        <begin position="80"/>
        <end position="102"/>
    </location>
</feature>
<reference evidence="3" key="2">
    <citation type="submission" date="2021-01" db="UniProtKB">
        <authorList>
            <consortium name="EnsemblPlants"/>
        </authorList>
    </citation>
    <scope>IDENTIFICATION</scope>
</reference>
<dbReference type="PANTHER" id="PTHR47591:SF1">
    <property type="entry name" value="ZINC FINGER PROTEIN ZAT2-RELATED"/>
    <property type="match status" value="1"/>
</dbReference>
<accession>A0A7N2MTU1</accession>
<dbReference type="InParanoid" id="A0A7N2MTU1"/>
<dbReference type="PROSITE" id="PS00028">
    <property type="entry name" value="ZINC_FINGER_C2H2_1"/>
    <property type="match status" value="1"/>
</dbReference>
<dbReference type="PROSITE" id="PS50157">
    <property type="entry name" value="ZINC_FINGER_C2H2_2"/>
    <property type="match status" value="1"/>
</dbReference>
<dbReference type="Gene3D" id="3.30.160.60">
    <property type="entry name" value="Classic Zinc Finger"/>
    <property type="match status" value="1"/>
</dbReference>
<dbReference type="GO" id="GO:0008270">
    <property type="term" value="F:zinc ion binding"/>
    <property type="evidence" value="ECO:0007669"/>
    <property type="project" value="UniProtKB-KW"/>
</dbReference>
<evidence type="ECO:0000313" key="3">
    <source>
        <dbReference type="EnsemblPlants" id="QL10p056518:mrna:CDS:1"/>
    </source>
</evidence>
<protein>
    <recommendedName>
        <fullName evidence="2">C2H2-type domain-containing protein</fullName>
    </recommendedName>
</protein>
<dbReference type="EnsemblPlants" id="QL10p056518:mrna">
    <property type="protein sequence ID" value="QL10p056518:mrna:CDS:1"/>
    <property type="gene ID" value="QL10p056518"/>
</dbReference>
<dbReference type="PANTHER" id="PTHR47591">
    <property type="entry name" value="ZINC FINGER PROTEIN ZAT2-RELATED"/>
    <property type="match status" value="1"/>
</dbReference>
<dbReference type="Proteomes" id="UP000594261">
    <property type="component" value="Chromosome 10"/>
</dbReference>
<keyword evidence="1" id="KW-0862">Zinc</keyword>
<proteinExistence type="predicted"/>
<name>A0A7N2MTU1_QUELO</name>
<dbReference type="InterPro" id="IPR036236">
    <property type="entry name" value="Znf_C2H2_sf"/>
</dbReference>
<keyword evidence="4" id="KW-1185">Reference proteome</keyword>
<dbReference type="SUPFAM" id="SSF57667">
    <property type="entry name" value="beta-beta-alpha zinc fingers"/>
    <property type="match status" value="1"/>
</dbReference>
<dbReference type="InterPro" id="IPR013087">
    <property type="entry name" value="Znf_C2H2_type"/>
</dbReference>
<sequence>MNNNHLSFPHIRPKNAGDNATVHETENTISLISSVTPFRAQKIGVHAVARGSNDVKAQGVHVGHAYDAVGDSKDPPKYYYKCMVCRKVFNSKQAVCGHMRMHPERTWRGLNPRESSTWKPHASPEFDLSVLAAPEAQEKALASDKFDLNLSAPETFLNFDLNKPALEEGDDNAY</sequence>
<dbReference type="AlphaFoldDB" id="A0A7N2MTU1"/>
<evidence type="ECO:0000313" key="4">
    <source>
        <dbReference type="Proteomes" id="UP000594261"/>
    </source>
</evidence>
<keyword evidence="1" id="KW-0863">Zinc-finger</keyword>
<dbReference type="EMBL" id="LRBV02000010">
    <property type="status" value="NOT_ANNOTATED_CDS"/>
    <property type="molecule type" value="Genomic_DNA"/>
</dbReference>
<reference evidence="3 4" key="1">
    <citation type="journal article" date="2016" name="G3 (Bethesda)">
        <title>First Draft Assembly and Annotation of the Genome of a California Endemic Oak Quercus lobata Nee (Fagaceae).</title>
        <authorList>
            <person name="Sork V.L."/>
            <person name="Fitz-Gibbon S.T."/>
            <person name="Puiu D."/>
            <person name="Crepeau M."/>
            <person name="Gugger P.F."/>
            <person name="Sherman R."/>
            <person name="Stevens K."/>
            <person name="Langley C.H."/>
            <person name="Pellegrini M."/>
            <person name="Salzberg S.L."/>
        </authorList>
    </citation>
    <scope>NUCLEOTIDE SEQUENCE [LARGE SCALE GENOMIC DNA]</scope>
    <source>
        <strain evidence="3 4">cv. SW786</strain>
    </source>
</reference>
<evidence type="ECO:0000256" key="1">
    <source>
        <dbReference type="PROSITE-ProRule" id="PRU00042"/>
    </source>
</evidence>
<evidence type="ECO:0000259" key="2">
    <source>
        <dbReference type="PROSITE" id="PS50157"/>
    </source>
</evidence>
<dbReference type="Gramene" id="QL10p056518:mrna">
    <property type="protein sequence ID" value="QL10p056518:mrna:CDS:1"/>
    <property type="gene ID" value="QL10p056518"/>
</dbReference>
<dbReference type="SMART" id="SM00355">
    <property type="entry name" value="ZnF_C2H2"/>
    <property type="match status" value="1"/>
</dbReference>
<organism evidence="3 4">
    <name type="scientific">Quercus lobata</name>
    <name type="common">Valley oak</name>
    <dbReference type="NCBI Taxonomy" id="97700"/>
    <lineage>
        <taxon>Eukaryota</taxon>
        <taxon>Viridiplantae</taxon>
        <taxon>Streptophyta</taxon>
        <taxon>Embryophyta</taxon>
        <taxon>Tracheophyta</taxon>
        <taxon>Spermatophyta</taxon>
        <taxon>Magnoliopsida</taxon>
        <taxon>eudicotyledons</taxon>
        <taxon>Gunneridae</taxon>
        <taxon>Pentapetalae</taxon>
        <taxon>rosids</taxon>
        <taxon>fabids</taxon>
        <taxon>Fagales</taxon>
        <taxon>Fagaceae</taxon>
        <taxon>Quercus</taxon>
    </lineage>
</organism>
<keyword evidence="1" id="KW-0479">Metal-binding</keyword>